<dbReference type="InterPro" id="IPR003661">
    <property type="entry name" value="HisK_dim/P_dom"/>
</dbReference>
<dbReference type="SUPFAM" id="SSF47384">
    <property type="entry name" value="Homodimeric domain of signal transducing histidine kinase"/>
    <property type="match status" value="1"/>
</dbReference>
<accession>A0A4P8YRB5</accession>
<keyword evidence="3" id="KW-0597">Phosphoprotein</keyword>
<dbReference type="InterPro" id="IPR003594">
    <property type="entry name" value="HATPase_dom"/>
</dbReference>
<keyword evidence="9" id="KW-0472">Membrane</keyword>
<dbReference type="InterPro" id="IPR036890">
    <property type="entry name" value="HATPase_C_sf"/>
</dbReference>
<sequence length="439" mass="49324">MVRAIIWLLLSLISCGGLVNYALQQQYEKQSEQFRILYRDVSVKLAQNDVILSLLSAHGAFELVQQRFPQVIRWEPRPTVRPAGSLVSAGNGQYWLSGQHYSLLIDLNPLLDTLLHRHRFQAFSINWQQQALITRGDAGAQFHWRWDKKLASPSQPFVLSAGNDPDWRSMPWLVMLATLLFWAAAIYFSSQYRRQKRQRELADLRARFSELTRLNALGEIAAGLAHELNQPLTATLSYNQAALRLINQQQPQNAAPLLDAAVVQIKRVAELIQVFRQRLGSEQVPPQPVNLARIWRHTAQLLETELRQGRVKPIARIPDDLPAVVAVPLYIEQILHNLLSNAIQAQQGMTTGEAWVAIAARQERDGVAIEVSDGGPGLSEQALEQVFMPFFTTREQGLGLGMALTETLVQRLNGTISVRNITGQGACFTVWLPLKTTEA</sequence>
<dbReference type="PROSITE" id="PS50109">
    <property type="entry name" value="HIS_KIN"/>
    <property type="match status" value="1"/>
</dbReference>
<proteinExistence type="predicted"/>
<dbReference type="PRINTS" id="PR00344">
    <property type="entry name" value="BCTRLSENSOR"/>
</dbReference>
<evidence type="ECO:0000256" key="1">
    <source>
        <dbReference type="ARBA" id="ARBA00000085"/>
    </source>
</evidence>
<dbReference type="SUPFAM" id="SSF55874">
    <property type="entry name" value="ATPase domain of HSP90 chaperone/DNA topoisomerase II/histidine kinase"/>
    <property type="match status" value="1"/>
</dbReference>
<keyword evidence="12" id="KW-1185">Reference proteome</keyword>
<organism evidence="11 12">
    <name type="scientific">Jejubacter calystegiae</name>
    <dbReference type="NCBI Taxonomy" id="2579935"/>
    <lineage>
        <taxon>Bacteria</taxon>
        <taxon>Pseudomonadati</taxon>
        <taxon>Pseudomonadota</taxon>
        <taxon>Gammaproteobacteria</taxon>
        <taxon>Enterobacterales</taxon>
        <taxon>Enterobacteriaceae</taxon>
        <taxon>Jejubacter</taxon>
    </lineage>
</organism>
<keyword evidence="6 11" id="KW-0418">Kinase</keyword>
<protein>
    <recommendedName>
        <fullName evidence="2">histidine kinase</fullName>
        <ecNumber evidence="2">2.7.13.3</ecNumber>
    </recommendedName>
</protein>
<dbReference type="InterPro" id="IPR005467">
    <property type="entry name" value="His_kinase_dom"/>
</dbReference>
<reference evidence="11 12" key="1">
    <citation type="submission" date="2019-05" db="EMBL/GenBank/DDBJ databases">
        <title>Complete genome sequence of Izhakiella calystegiae KSNA2, an endophyte isolated from beach morning glory (Calystegia soldanella).</title>
        <authorList>
            <person name="Jiang L."/>
            <person name="Jeong J.C."/>
            <person name="Kim C.Y."/>
            <person name="Kim D.H."/>
            <person name="Kim S.W."/>
            <person name="Lee j."/>
        </authorList>
    </citation>
    <scope>NUCLEOTIDE SEQUENCE [LARGE SCALE GENOMIC DNA]</scope>
    <source>
        <strain evidence="11 12">KSNA2</strain>
    </source>
</reference>
<dbReference type="Gene3D" id="3.30.565.10">
    <property type="entry name" value="Histidine kinase-like ATPase, C-terminal domain"/>
    <property type="match status" value="1"/>
</dbReference>
<dbReference type="Pfam" id="PF00512">
    <property type="entry name" value="HisKA"/>
    <property type="match status" value="1"/>
</dbReference>
<evidence type="ECO:0000256" key="5">
    <source>
        <dbReference type="ARBA" id="ARBA00022741"/>
    </source>
</evidence>
<dbReference type="PANTHER" id="PTHR43065:SF10">
    <property type="entry name" value="PEROXIDE STRESS-ACTIVATED HISTIDINE KINASE MAK3"/>
    <property type="match status" value="1"/>
</dbReference>
<dbReference type="AlphaFoldDB" id="A0A4P8YRB5"/>
<evidence type="ECO:0000256" key="7">
    <source>
        <dbReference type="ARBA" id="ARBA00022840"/>
    </source>
</evidence>
<dbReference type="EMBL" id="CP040428">
    <property type="protein sequence ID" value="QCT22628.1"/>
    <property type="molecule type" value="Genomic_DNA"/>
</dbReference>
<keyword evidence="8" id="KW-0902">Two-component regulatory system</keyword>
<dbReference type="CDD" id="cd00082">
    <property type="entry name" value="HisKA"/>
    <property type="match status" value="1"/>
</dbReference>
<keyword evidence="4" id="KW-0808">Transferase</keyword>
<keyword evidence="9" id="KW-1133">Transmembrane helix</keyword>
<evidence type="ECO:0000256" key="9">
    <source>
        <dbReference type="SAM" id="Phobius"/>
    </source>
</evidence>
<name>A0A4P8YRB5_9ENTR</name>
<evidence type="ECO:0000256" key="8">
    <source>
        <dbReference type="ARBA" id="ARBA00023012"/>
    </source>
</evidence>
<dbReference type="OrthoDB" id="9772100at2"/>
<dbReference type="PANTHER" id="PTHR43065">
    <property type="entry name" value="SENSOR HISTIDINE KINASE"/>
    <property type="match status" value="1"/>
</dbReference>
<evidence type="ECO:0000256" key="6">
    <source>
        <dbReference type="ARBA" id="ARBA00022777"/>
    </source>
</evidence>
<dbReference type="SMART" id="SM00388">
    <property type="entry name" value="HisKA"/>
    <property type="match status" value="1"/>
</dbReference>
<dbReference type="EC" id="2.7.13.3" evidence="2"/>
<dbReference type="PROSITE" id="PS51257">
    <property type="entry name" value="PROKAR_LIPOPROTEIN"/>
    <property type="match status" value="1"/>
</dbReference>
<evidence type="ECO:0000313" key="11">
    <source>
        <dbReference type="EMBL" id="QCT22628.1"/>
    </source>
</evidence>
<dbReference type="Pfam" id="PF02518">
    <property type="entry name" value="HATPase_c"/>
    <property type="match status" value="1"/>
</dbReference>
<dbReference type="Proteomes" id="UP000302163">
    <property type="component" value="Chromosome"/>
</dbReference>
<dbReference type="InterPro" id="IPR036097">
    <property type="entry name" value="HisK_dim/P_sf"/>
</dbReference>
<dbReference type="SMART" id="SM00387">
    <property type="entry name" value="HATPase_c"/>
    <property type="match status" value="1"/>
</dbReference>
<evidence type="ECO:0000256" key="2">
    <source>
        <dbReference type="ARBA" id="ARBA00012438"/>
    </source>
</evidence>
<feature type="transmembrane region" description="Helical" evidence="9">
    <location>
        <begin position="170"/>
        <end position="189"/>
    </location>
</feature>
<dbReference type="GO" id="GO:0000155">
    <property type="term" value="F:phosphorelay sensor kinase activity"/>
    <property type="evidence" value="ECO:0007669"/>
    <property type="project" value="InterPro"/>
</dbReference>
<dbReference type="Gene3D" id="1.10.287.130">
    <property type="match status" value="1"/>
</dbReference>
<dbReference type="InterPro" id="IPR004358">
    <property type="entry name" value="Sig_transdc_His_kin-like_C"/>
</dbReference>
<keyword evidence="7" id="KW-0067">ATP-binding</keyword>
<evidence type="ECO:0000259" key="10">
    <source>
        <dbReference type="PROSITE" id="PS50109"/>
    </source>
</evidence>
<feature type="domain" description="Histidine kinase" evidence="10">
    <location>
        <begin position="223"/>
        <end position="436"/>
    </location>
</feature>
<keyword evidence="9" id="KW-0812">Transmembrane</keyword>
<comment type="catalytic activity">
    <reaction evidence="1">
        <text>ATP + protein L-histidine = ADP + protein N-phospho-L-histidine.</text>
        <dbReference type="EC" id="2.7.13.3"/>
    </reaction>
</comment>
<evidence type="ECO:0000256" key="3">
    <source>
        <dbReference type="ARBA" id="ARBA00022553"/>
    </source>
</evidence>
<evidence type="ECO:0000313" key="12">
    <source>
        <dbReference type="Proteomes" id="UP000302163"/>
    </source>
</evidence>
<keyword evidence="5" id="KW-0547">Nucleotide-binding</keyword>
<gene>
    <name evidence="11" type="ORF">FEM41_08160</name>
</gene>
<dbReference type="GO" id="GO:0005524">
    <property type="term" value="F:ATP binding"/>
    <property type="evidence" value="ECO:0007669"/>
    <property type="project" value="UniProtKB-KW"/>
</dbReference>
<dbReference type="KEGG" id="izh:FEM41_08160"/>
<evidence type="ECO:0000256" key="4">
    <source>
        <dbReference type="ARBA" id="ARBA00022679"/>
    </source>
</evidence>